<feature type="transmembrane region" description="Helical" evidence="9">
    <location>
        <begin position="201"/>
        <end position="221"/>
    </location>
</feature>
<dbReference type="AlphaFoldDB" id="A0A329X1N9"/>
<dbReference type="GO" id="GO:0071916">
    <property type="term" value="F:dipeptide transmembrane transporter activity"/>
    <property type="evidence" value="ECO:0007669"/>
    <property type="project" value="TreeGrafter"/>
</dbReference>
<dbReference type="Pfam" id="PF00528">
    <property type="entry name" value="BPD_transp_1"/>
    <property type="match status" value="1"/>
</dbReference>
<accession>A0A329X1N9</accession>
<dbReference type="InterPro" id="IPR000515">
    <property type="entry name" value="MetI-like"/>
</dbReference>
<dbReference type="Pfam" id="PF19300">
    <property type="entry name" value="BPD_transp_1_N"/>
    <property type="match status" value="1"/>
</dbReference>
<comment type="subcellular location">
    <subcellularLocation>
        <location evidence="1">Cell inner membrane</location>
        <topology evidence="1">Multi-pass membrane protein</topology>
    </subcellularLocation>
    <subcellularLocation>
        <location evidence="9">Cell membrane</location>
        <topology evidence="9">Multi-pass membrane protein</topology>
    </subcellularLocation>
</comment>
<evidence type="ECO:0000256" key="1">
    <source>
        <dbReference type="ARBA" id="ARBA00004429"/>
    </source>
</evidence>
<reference evidence="11 12" key="1">
    <citation type="journal article" date="2018" name="Int. J. Syst. Evol. Microbiol.">
        <title>Whole-genome-based revisit of Photorhabdus phylogeny: proposal for the elevation of most Photorhabdus subspecies to the species level and description of one novel species Photorhabdus bodei sp. nov., and one novel subspecies Photorhabdus laumondii subsp. clarkei subsp. nov.</title>
        <authorList>
            <person name="Machado R.A.R."/>
            <person name="Wuthrich D."/>
            <person name="Kuhnert P."/>
            <person name="Arce C.C.M."/>
            <person name="Thonen L."/>
            <person name="Ruiz C."/>
            <person name="Zhang X."/>
            <person name="Robert C.A.M."/>
            <person name="Karimi J."/>
            <person name="Kamali S."/>
            <person name="Ma J."/>
            <person name="Bruggmann R."/>
            <person name="Erb M."/>
        </authorList>
    </citation>
    <scope>NUCLEOTIDE SEQUENCE [LARGE SCALE GENOMIC DNA]</scope>
    <source>
        <strain evidence="11 12">LJ24-63</strain>
    </source>
</reference>
<feature type="domain" description="ABC transmembrane type-1" evidence="10">
    <location>
        <begin position="96"/>
        <end position="328"/>
    </location>
</feature>
<protein>
    <submittedName>
        <fullName evidence="11">Dipeptide ABC transporter permease DppB</fullName>
    </submittedName>
</protein>
<dbReference type="SUPFAM" id="SSF161098">
    <property type="entry name" value="MetI-like"/>
    <property type="match status" value="1"/>
</dbReference>
<evidence type="ECO:0000256" key="7">
    <source>
        <dbReference type="ARBA" id="ARBA00023136"/>
    </source>
</evidence>
<dbReference type="GO" id="GO:0005886">
    <property type="term" value="C:plasma membrane"/>
    <property type="evidence" value="ECO:0007669"/>
    <property type="project" value="UniProtKB-SubCell"/>
</dbReference>
<dbReference type="EMBL" id="NSCM01000029">
    <property type="protein sequence ID" value="RAX10396.1"/>
    <property type="molecule type" value="Genomic_DNA"/>
</dbReference>
<dbReference type="Gene3D" id="1.10.3720.10">
    <property type="entry name" value="MetI-like"/>
    <property type="match status" value="1"/>
</dbReference>
<feature type="transmembrane region" description="Helical" evidence="9">
    <location>
        <begin position="305"/>
        <end position="331"/>
    </location>
</feature>
<feature type="transmembrane region" description="Helical" evidence="9">
    <location>
        <begin position="100"/>
        <end position="123"/>
    </location>
</feature>
<sequence length="339" mass="37421">MLQFILRRLGLVIPTFIGITLLTFAFVHMIPGDPVTIMAGERGISAERYAQLMAEMGLDKPLWQQYFHYVSNVLHGDLGISMKSRISVWEEFVPRFKATLELGICAMLFAIAVGIPVGVLAAVKRGSVFDHTSVGLSLTGYSMPIFWWGIMLIMLVSVQLDLTPVSGRISDSVFLDDSSPLTGFMLIDTLFWGETGDFKDAVMHIILPAVVLGTIPLAVIVRMTRSSMLEVLGEDYIRTARAKGLSRIRVIVVHALRNALLPVVTVIGLQVGIMLAGAILTETIFSWPGLGRWLIDALQRRDYPVVQGGVLLVAIMIILVNLIVDLLYGIVNPRIRHKK</sequence>
<gene>
    <name evidence="11" type="ORF">CKY02_15190</name>
</gene>
<evidence type="ECO:0000313" key="12">
    <source>
        <dbReference type="Proteomes" id="UP000250919"/>
    </source>
</evidence>
<feature type="transmembrane region" description="Helical" evidence="9">
    <location>
        <begin position="135"/>
        <end position="158"/>
    </location>
</feature>
<proteinExistence type="inferred from homology"/>
<feature type="transmembrane region" description="Helical" evidence="9">
    <location>
        <begin position="9"/>
        <end position="30"/>
    </location>
</feature>
<keyword evidence="5 9" id="KW-0812">Transmembrane</keyword>
<dbReference type="PANTHER" id="PTHR43163:SF6">
    <property type="entry name" value="DIPEPTIDE TRANSPORT SYSTEM PERMEASE PROTEIN DPPB-RELATED"/>
    <property type="match status" value="1"/>
</dbReference>
<evidence type="ECO:0000256" key="9">
    <source>
        <dbReference type="RuleBase" id="RU363032"/>
    </source>
</evidence>
<keyword evidence="2 9" id="KW-0813">Transport</keyword>
<evidence type="ECO:0000256" key="4">
    <source>
        <dbReference type="ARBA" id="ARBA00022519"/>
    </source>
</evidence>
<dbReference type="PANTHER" id="PTHR43163">
    <property type="entry name" value="DIPEPTIDE TRANSPORT SYSTEM PERMEASE PROTEIN DPPB-RELATED"/>
    <property type="match status" value="1"/>
</dbReference>
<feature type="transmembrane region" description="Helical" evidence="9">
    <location>
        <begin position="259"/>
        <end position="285"/>
    </location>
</feature>
<keyword evidence="7 9" id="KW-0472">Membrane</keyword>
<keyword evidence="3" id="KW-1003">Cell membrane</keyword>
<comment type="similarity">
    <text evidence="8">Belongs to the binding-protein-dependent transport system permease family. OppBC subfamily.</text>
</comment>
<evidence type="ECO:0000256" key="3">
    <source>
        <dbReference type="ARBA" id="ARBA00022475"/>
    </source>
</evidence>
<evidence type="ECO:0000256" key="2">
    <source>
        <dbReference type="ARBA" id="ARBA00022448"/>
    </source>
</evidence>
<dbReference type="CDD" id="cd06261">
    <property type="entry name" value="TM_PBP2"/>
    <property type="match status" value="1"/>
</dbReference>
<dbReference type="GeneID" id="88807184"/>
<evidence type="ECO:0000313" key="11">
    <source>
        <dbReference type="EMBL" id="RAX10396.1"/>
    </source>
</evidence>
<dbReference type="PROSITE" id="PS50928">
    <property type="entry name" value="ABC_TM1"/>
    <property type="match status" value="1"/>
</dbReference>
<organism evidence="11 12">
    <name type="scientific">Photorhabdus bodei</name>
    <dbReference type="NCBI Taxonomy" id="2029681"/>
    <lineage>
        <taxon>Bacteria</taxon>
        <taxon>Pseudomonadati</taxon>
        <taxon>Pseudomonadota</taxon>
        <taxon>Gammaproteobacteria</taxon>
        <taxon>Enterobacterales</taxon>
        <taxon>Morganellaceae</taxon>
        <taxon>Photorhabdus</taxon>
    </lineage>
</organism>
<dbReference type="Proteomes" id="UP000250919">
    <property type="component" value="Unassembled WGS sequence"/>
</dbReference>
<dbReference type="InterPro" id="IPR035906">
    <property type="entry name" value="MetI-like_sf"/>
</dbReference>
<keyword evidence="4" id="KW-0997">Cell inner membrane</keyword>
<dbReference type="RefSeq" id="WP_112895964.1">
    <property type="nucleotide sequence ID" value="NZ_CAWNYH010000029.1"/>
</dbReference>
<keyword evidence="6 9" id="KW-1133">Transmembrane helix</keyword>
<dbReference type="InterPro" id="IPR045621">
    <property type="entry name" value="BPD_transp_1_N"/>
</dbReference>
<evidence type="ECO:0000256" key="8">
    <source>
        <dbReference type="ARBA" id="ARBA00024202"/>
    </source>
</evidence>
<dbReference type="NCBIfam" id="NF008161">
    <property type="entry name" value="PRK10914.1"/>
    <property type="match status" value="1"/>
</dbReference>
<evidence type="ECO:0000259" key="10">
    <source>
        <dbReference type="PROSITE" id="PS50928"/>
    </source>
</evidence>
<evidence type="ECO:0000256" key="5">
    <source>
        <dbReference type="ARBA" id="ARBA00022692"/>
    </source>
</evidence>
<name>A0A329X1N9_9GAMM</name>
<evidence type="ECO:0000256" key="6">
    <source>
        <dbReference type="ARBA" id="ARBA00022989"/>
    </source>
</evidence>
<comment type="caution">
    <text evidence="11">The sequence shown here is derived from an EMBL/GenBank/DDBJ whole genome shotgun (WGS) entry which is preliminary data.</text>
</comment>